<feature type="region of interest" description="Disordered" evidence="1">
    <location>
        <begin position="415"/>
        <end position="440"/>
    </location>
</feature>
<sequence length="691" mass="76017">MTTKTLSASCKGCKFSIGDFVNSWVQIGKNYFTPCEASQNVQIQDKGKPRTGERDTLVDGCELQDVCCPMCRTILGLKCVSTPLGHALVKEQLLLREPNLCFKSGRRGISPKLSVKEVWSLRDRRPLGENRDTQGSSHSTPQSIPTSRASPKKKPAAKAEPIPTPQPSKLSRTADARNGSTTAKRTPTKPNKTMSEEDAEAEYAIPAPKPSSFFPETFSVSATDLAQMRTDINRIDTAGYQVISAFDHAVSRMDGDIKKARDSTIQISTDIINVRDDVGSLKTDVTGLKNGMSNTVSVSVLEAEMNAVTANIGAAVAPIKKDMAEVKALAKKKATETDTVKKDVVAIKTEAKGSKTNLQNVLARTDSLEQELGASKKAHKESLQMINEQSNEILALKSEVKKLRYEIEANNHARRHADISQTQSQAQQQTQSQQAQATGMTSQDLDILATNLASIGTKAAMVETLQMEFQLFRSRFQRLEQIVSGSQHQSQQHPQQLQQTPLPMTSGRSVDVRYEGLATADQTPSDQNHARQYNMAYSAMPVQPQFCMQMPSLLQTHTQPHSKPPVQPQPQPQSQPQSHPPSQRRKRPLSTSLQSFEDEDVSDDDDDDDDRLLQNSPPRKRHHLGSASIRRSTGPIGQESRASGGDDIYIWSPSPPNARKTSSTSQASPLTEGARTRPMRATRKPYATRKE</sequence>
<evidence type="ECO:0000313" key="3">
    <source>
        <dbReference type="Proteomes" id="UP001583280"/>
    </source>
</evidence>
<feature type="region of interest" description="Disordered" evidence="1">
    <location>
        <begin position="124"/>
        <end position="210"/>
    </location>
</feature>
<dbReference type="Proteomes" id="UP001583280">
    <property type="component" value="Unassembled WGS sequence"/>
</dbReference>
<gene>
    <name evidence="2" type="ORF">Cpir12675_004893</name>
</gene>
<feature type="compositionally biased region" description="Pro residues" evidence="1">
    <location>
        <begin position="562"/>
        <end position="573"/>
    </location>
</feature>
<protein>
    <submittedName>
        <fullName evidence="2">Uncharacterized protein</fullName>
    </submittedName>
</protein>
<reference evidence="2 3" key="1">
    <citation type="journal article" date="2024" name="IMA Fungus">
        <title>IMA Genome - F19 : A genome assembly and annotation guide to empower mycologists, including annotated draft genome sequences of Ceratocystis pirilliformis, Diaporthe australafricana, Fusarium ophioides, Paecilomyces lecythidis, and Sporothrix stenoceras.</title>
        <authorList>
            <person name="Aylward J."/>
            <person name="Wilson A.M."/>
            <person name="Visagie C.M."/>
            <person name="Spraker J."/>
            <person name="Barnes I."/>
            <person name="Buitendag C."/>
            <person name="Ceriani C."/>
            <person name="Del Mar Angel L."/>
            <person name="du Plessis D."/>
            <person name="Fuchs T."/>
            <person name="Gasser K."/>
            <person name="Kramer D."/>
            <person name="Li W."/>
            <person name="Munsamy K."/>
            <person name="Piso A."/>
            <person name="Price J.L."/>
            <person name="Sonnekus B."/>
            <person name="Thomas C."/>
            <person name="van der Nest A."/>
            <person name="van Dijk A."/>
            <person name="van Heerden A."/>
            <person name="van Vuuren N."/>
            <person name="Yilmaz N."/>
            <person name="Duong T.A."/>
            <person name="van der Merwe N.A."/>
            <person name="Wingfield M.J."/>
            <person name="Wingfield B.D."/>
        </authorList>
    </citation>
    <scope>NUCLEOTIDE SEQUENCE [LARGE SCALE GENOMIC DNA]</scope>
    <source>
        <strain evidence="2 3">CMW 12675</strain>
    </source>
</reference>
<name>A0ABR3YUD9_9PEZI</name>
<feature type="compositionally biased region" description="Polar residues" evidence="1">
    <location>
        <begin position="659"/>
        <end position="669"/>
    </location>
</feature>
<feature type="compositionally biased region" description="Acidic residues" evidence="1">
    <location>
        <begin position="596"/>
        <end position="610"/>
    </location>
</feature>
<evidence type="ECO:0000256" key="1">
    <source>
        <dbReference type="SAM" id="MobiDB-lite"/>
    </source>
</evidence>
<accession>A0ABR3YUD9</accession>
<proteinExistence type="predicted"/>
<evidence type="ECO:0000313" key="2">
    <source>
        <dbReference type="EMBL" id="KAL1891584.1"/>
    </source>
</evidence>
<feature type="compositionally biased region" description="Low complexity" evidence="1">
    <location>
        <begin position="486"/>
        <end position="502"/>
    </location>
</feature>
<organism evidence="2 3">
    <name type="scientific">Ceratocystis pirilliformis</name>
    <dbReference type="NCBI Taxonomy" id="259994"/>
    <lineage>
        <taxon>Eukaryota</taxon>
        <taxon>Fungi</taxon>
        <taxon>Dikarya</taxon>
        <taxon>Ascomycota</taxon>
        <taxon>Pezizomycotina</taxon>
        <taxon>Sordariomycetes</taxon>
        <taxon>Hypocreomycetidae</taxon>
        <taxon>Microascales</taxon>
        <taxon>Ceratocystidaceae</taxon>
        <taxon>Ceratocystis</taxon>
    </lineage>
</organism>
<feature type="compositionally biased region" description="Low complexity" evidence="1">
    <location>
        <begin position="420"/>
        <end position="438"/>
    </location>
</feature>
<feature type="compositionally biased region" description="Basic residues" evidence="1">
    <location>
        <begin position="677"/>
        <end position="691"/>
    </location>
</feature>
<feature type="region of interest" description="Disordered" evidence="1">
    <location>
        <begin position="483"/>
        <end position="507"/>
    </location>
</feature>
<comment type="caution">
    <text evidence="2">The sequence shown here is derived from an EMBL/GenBank/DDBJ whole genome shotgun (WGS) entry which is preliminary data.</text>
</comment>
<feature type="region of interest" description="Disordered" evidence="1">
    <location>
        <begin position="556"/>
        <end position="691"/>
    </location>
</feature>
<dbReference type="EMBL" id="JAWDJO010000150">
    <property type="protein sequence ID" value="KAL1891584.1"/>
    <property type="molecule type" value="Genomic_DNA"/>
</dbReference>
<keyword evidence="3" id="KW-1185">Reference proteome</keyword>
<feature type="compositionally biased region" description="Polar residues" evidence="1">
    <location>
        <begin position="133"/>
        <end position="148"/>
    </location>
</feature>
<feature type="compositionally biased region" description="Polar residues" evidence="1">
    <location>
        <begin position="178"/>
        <end position="193"/>
    </location>
</feature>